<dbReference type="OrthoDB" id="2019015at2759"/>
<protein>
    <submittedName>
        <fullName evidence="1">Uncharacterized protein</fullName>
    </submittedName>
</protein>
<dbReference type="Proteomes" id="UP000759537">
    <property type="component" value="Unassembled WGS sequence"/>
</dbReference>
<organism evidence="1 2">
    <name type="scientific">Russula ochroleuca</name>
    <dbReference type="NCBI Taxonomy" id="152965"/>
    <lineage>
        <taxon>Eukaryota</taxon>
        <taxon>Fungi</taxon>
        <taxon>Dikarya</taxon>
        <taxon>Basidiomycota</taxon>
        <taxon>Agaricomycotina</taxon>
        <taxon>Agaricomycetes</taxon>
        <taxon>Russulales</taxon>
        <taxon>Russulaceae</taxon>
        <taxon>Russula</taxon>
    </lineage>
</organism>
<evidence type="ECO:0000313" key="2">
    <source>
        <dbReference type="Proteomes" id="UP000759537"/>
    </source>
</evidence>
<proteinExistence type="predicted"/>
<dbReference type="EMBL" id="WHVB01000043">
    <property type="protein sequence ID" value="KAF8466042.1"/>
    <property type="molecule type" value="Genomic_DNA"/>
</dbReference>
<keyword evidence="2" id="KW-1185">Reference proteome</keyword>
<dbReference type="AlphaFoldDB" id="A0A9P5JUX5"/>
<sequence length="185" mass="21064">MASSMNIDTILCDASNQRRRQGRQGLLERCSPAFANTLRILLGCQAHVMSRVKIFPTQRISFSTRRAPCGEFGISGRGWMNPALIFGTTNQTPYVASIIPDPAMRLYEHDERSLLARIPDMYAFQNDRCCLFRVIRFCNVHCLTVLGHILYTTWQHKIEQASNVTLLLGYVVTRVASRTKQRNVL</sequence>
<evidence type="ECO:0000313" key="1">
    <source>
        <dbReference type="EMBL" id="KAF8466042.1"/>
    </source>
</evidence>
<name>A0A9P5JUX5_9AGAM</name>
<gene>
    <name evidence="1" type="ORF">DFH94DRAFT_346354</name>
</gene>
<accession>A0A9P5JUX5</accession>
<comment type="caution">
    <text evidence="1">The sequence shown here is derived from an EMBL/GenBank/DDBJ whole genome shotgun (WGS) entry which is preliminary data.</text>
</comment>
<reference evidence="1" key="2">
    <citation type="journal article" date="2020" name="Nat. Commun.">
        <title>Large-scale genome sequencing of mycorrhizal fungi provides insights into the early evolution of symbiotic traits.</title>
        <authorList>
            <person name="Miyauchi S."/>
            <person name="Kiss E."/>
            <person name="Kuo A."/>
            <person name="Drula E."/>
            <person name="Kohler A."/>
            <person name="Sanchez-Garcia M."/>
            <person name="Morin E."/>
            <person name="Andreopoulos B."/>
            <person name="Barry K.W."/>
            <person name="Bonito G."/>
            <person name="Buee M."/>
            <person name="Carver A."/>
            <person name="Chen C."/>
            <person name="Cichocki N."/>
            <person name="Clum A."/>
            <person name="Culley D."/>
            <person name="Crous P.W."/>
            <person name="Fauchery L."/>
            <person name="Girlanda M."/>
            <person name="Hayes R.D."/>
            <person name="Keri Z."/>
            <person name="LaButti K."/>
            <person name="Lipzen A."/>
            <person name="Lombard V."/>
            <person name="Magnuson J."/>
            <person name="Maillard F."/>
            <person name="Murat C."/>
            <person name="Nolan M."/>
            <person name="Ohm R.A."/>
            <person name="Pangilinan J."/>
            <person name="Pereira M.F."/>
            <person name="Perotto S."/>
            <person name="Peter M."/>
            <person name="Pfister S."/>
            <person name="Riley R."/>
            <person name="Sitrit Y."/>
            <person name="Stielow J.B."/>
            <person name="Szollosi G."/>
            <person name="Zifcakova L."/>
            <person name="Stursova M."/>
            <person name="Spatafora J.W."/>
            <person name="Tedersoo L."/>
            <person name="Vaario L.M."/>
            <person name="Yamada A."/>
            <person name="Yan M."/>
            <person name="Wang P."/>
            <person name="Xu J."/>
            <person name="Bruns T."/>
            <person name="Baldrian P."/>
            <person name="Vilgalys R."/>
            <person name="Dunand C."/>
            <person name="Henrissat B."/>
            <person name="Grigoriev I.V."/>
            <person name="Hibbett D."/>
            <person name="Nagy L.G."/>
            <person name="Martin F.M."/>
        </authorList>
    </citation>
    <scope>NUCLEOTIDE SEQUENCE</scope>
    <source>
        <strain evidence="1">Prilba</strain>
    </source>
</reference>
<reference evidence="1" key="1">
    <citation type="submission" date="2019-10" db="EMBL/GenBank/DDBJ databases">
        <authorList>
            <consortium name="DOE Joint Genome Institute"/>
            <person name="Kuo A."/>
            <person name="Miyauchi S."/>
            <person name="Kiss E."/>
            <person name="Drula E."/>
            <person name="Kohler A."/>
            <person name="Sanchez-Garcia M."/>
            <person name="Andreopoulos B."/>
            <person name="Barry K.W."/>
            <person name="Bonito G."/>
            <person name="Buee M."/>
            <person name="Carver A."/>
            <person name="Chen C."/>
            <person name="Cichocki N."/>
            <person name="Clum A."/>
            <person name="Culley D."/>
            <person name="Crous P.W."/>
            <person name="Fauchery L."/>
            <person name="Girlanda M."/>
            <person name="Hayes R."/>
            <person name="Keri Z."/>
            <person name="LaButti K."/>
            <person name="Lipzen A."/>
            <person name="Lombard V."/>
            <person name="Magnuson J."/>
            <person name="Maillard F."/>
            <person name="Morin E."/>
            <person name="Murat C."/>
            <person name="Nolan M."/>
            <person name="Ohm R."/>
            <person name="Pangilinan J."/>
            <person name="Pereira M."/>
            <person name="Perotto S."/>
            <person name="Peter M."/>
            <person name="Riley R."/>
            <person name="Sitrit Y."/>
            <person name="Stielow B."/>
            <person name="Szollosi G."/>
            <person name="Zifcakova L."/>
            <person name="Stursova M."/>
            <person name="Spatafora J.W."/>
            <person name="Tedersoo L."/>
            <person name="Vaario L.-M."/>
            <person name="Yamada A."/>
            <person name="Yan M."/>
            <person name="Wang P."/>
            <person name="Xu J."/>
            <person name="Bruns T."/>
            <person name="Baldrian P."/>
            <person name="Vilgalys R."/>
            <person name="Henrissat B."/>
            <person name="Grigoriev I.V."/>
            <person name="Hibbett D."/>
            <person name="Nagy L.G."/>
            <person name="Martin F.M."/>
        </authorList>
    </citation>
    <scope>NUCLEOTIDE SEQUENCE</scope>
    <source>
        <strain evidence="1">Prilba</strain>
    </source>
</reference>